<dbReference type="Pfam" id="PF02518">
    <property type="entry name" value="HATPase_c"/>
    <property type="match status" value="1"/>
</dbReference>
<dbReference type="Gene3D" id="3.30.565.10">
    <property type="entry name" value="Histidine kinase-like ATPase, C-terminal domain"/>
    <property type="match status" value="1"/>
</dbReference>
<evidence type="ECO:0000313" key="13">
    <source>
        <dbReference type="Proteomes" id="UP000003835"/>
    </source>
</evidence>
<evidence type="ECO:0000256" key="4">
    <source>
        <dbReference type="ARBA" id="ARBA00022553"/>
    </source>
</evidence>
<dbReference type="GO" id="GO:0000155">
    <property type="term" value="F:phosphorelay sensor kinase activity"/>
    <property type="evidence" value="ECO:0007669"/>
    <property type="project" value="InterPro"/>
</dbReference>
<dbReference type="SMART" id="SM00388">
    <property type="entry name" value="HisKA"/>
    <property type="match status" value="1"/>
</dbReference>
<sequence>MSKTGLRRRRKSLPLVSRLFLSHLLVMIVGVGSLLIISKVSSPRFFILHLQQLEGKGVIFRVARTSLLQGFQTAWNRGTFWSVIVGTTAAGGLSYWLSRRIVKPLTQIEDITQQFAAGKLDKRLPPSEIPEINQLATSFNQMAVSLEDVEQRRRDLVSDLTHELRTPLTVLRGYLEELATQRMDATPAMYQQLAKETRRLERLINDLQELSKAEAGYLPIKVEPVNVRPLLESLVQKFTDQVLEEGPALQLDCPEKLPRVLADSDRLEQVLMNLLGNAIRHTQTGKITVRVWVERHGIKGIIPRLWIAVTDTGMGIAPEDLPHVFERFWRAEKSRNPHTGGTGIGLAISKRLVELQGGEIEVESQLGIGSTFRFYLPLA</sequence>
<dbReference type="Proteomes" id="UP000003835">
    <property type="component" value="Unassembled WGS sequence"/>
</dbReference>
<dbReference type="InterPro" id="IPR003661">
    <property type="entry name" value="HisK_dim/P_dom"/>
</dbReference>
<dbReference type="SUPFAM" id="SSF158472">
    <property type="entry name" value="HAMP domain-like"/>
    <property type="match status" value="1"/>
</dbReference>
<dbReference type="AlphaFoldDB" id="B4W005"/>
<keyword evidence="6 12" id="KW-0418">Kinase</keyword>
<feature type="domain" description="Histidine kinase" evidence="10">
    <location>
        <begin position="159"/>
        <end position="379"/>
    </location>
</feature>
<dbReference type="PANTHER" id="PTHR43711">
    <property type="entry name" value="TWO-COMPONENT HISTIDINE KINASE"/>
    <property type="match status" value="1"/>
</dbReference>
<dbReference type="Pfam" id="PF00672">
    <property type="entry name" value="HAMP"/>
    <property type="match status" value="1"/>
</dbReference>
<dbReference type="Gene3D" id="6.10.340.10">
    <property type="match status" value="1"/>
</dbReference>
<dbReference type="STRING" id="118168.MC7420_3539"/>
<keyword evidence="4" id="KW-0597">Phosphoprotein</keyword>
<dbReference type="FunFam" id="3.30.565.10:FF:000006">
    <property type="entry name" value="Sensor histidine kinase WalK"/>
    <property type="match status" value="1"/>
</dbReference>
<dbReference type="SMART" id="SM00387">
    <property type="entry name" value="HATPase_c"/>
    <property type="match status" value="1"/>
</dbReference>
<dbReference type="CDD" id="cd06225">
    <property type="entry name" value="HAMP"/>
    <property type="match status" value="1"/>
</dbReference>
<dbReference type="PANTHER" id="PTHR43711:SF1">
    <property type="entry name" value="HISTIDINE KINASE 1"/>
    <property type="match status" value="1"/>
</dbReference>
<dbReference type="Pfam" id="PF00512">
    <property type="entry name" value="HisKA"/>
    <property type="match status" value="1"/>
</dbReference>
<dbReference type="CDD" id="cd16922">
    <property type="entry name" value="HATPase_EvgS-ArcB-TorS-like"/>
    <property type="match status" value="1"/>
</dbReference>
<proteinExistence type="predicted"/>
<dbReference type="GO" id="GO:0016020">
    <property type="term" value="C:membrane"/>
    <property type="evidence" value="ECO:0007669"/>
    <property type="project" value="UniProtKB-SubCell"/>
</dbReference>
<evidence type="ECO:0000256" key="2">
    <source>
        <dbReference type="ARBA" id="ARBA00004370"/>
    </source>
</evidence>
<keyword evidence="13" id="KW-1185">Reference proteome</keyword>
<dbReference type="PROSITE" id="PS50885">
    <property type="entry name" value="HAMP"/>
    <property type="match status" value="1"/>
</dbReference>
<evidence type="ECO:0000256" key="7">
    <source>
        <dbReference type="ARBA" id="ARBA00023012"/>
    </source>
</evidence>
<keyword evidence="9" id="KW-1133">Transmembrane helix</keyword>
<dbReference type="InterPro" id="IPR003660">
    <property type="entry name" value="HAMP_dom"/>
</dbReference>
<evidence type="ECO:0000256" key="6">
    <source>
        <dbReference type="ARBA" id="ARBA00022777"/>
    </source>
</evidence>
<evidence type="ECO:0000256" key="5">
    <source>
        <dbReference type="ARBA" id="ARBA00022679"/>
    </source>
</evidence>
<dbReference type="OrthoDB" id="9763461at2"/>
<dbReference type="InterPro" id="IPR005467">
    <property type="entry name" value="His_kinase_dom"/>
</dbReference>
<dbReference type="InterPro" id="IPR036890">
    <property type="entry name" value="HATPase_C_sf"/>
</dbReference>
<keyword evidence="9" id="KW-0812">Transmembrane</keyword>
<dbReference type="InterPro" id="IPR050736">
    <property type="entry name" value="Sensor_HK_Regulatory"/>
</dbReference>
<evidence type="ECO:0000256" key="8">
    <source>
        <dbReference type="ARBA" id="ARBA00023136"/>
    </source>
</evidence>
<dbReference type="EC" id="2.7.13.3" evidence="3"/>
<name>B4W005_9CYAN</name>
<keyword evidence="8 9" id="KW-0472">Membrane</keyword>
<evidence type="ECO:0000256" key="1">
    <source>
        <dbReference type="ARBA" id="ARBA00000085"/>
    </source>
</evidence>
<dbReference type="PRINTS" id="PR00344">
    <property type="entry name" value="BCTRLSENSOR"/>
</dbReference>
<reference evidence="12 13" key="1">
    <citation type="submission" date="2008-07" db="EMBL/GenBank/DDBJ databases">
        <authorList>
            <person name="Tandeau de Marsac N."/>
            <person name="Ferriera S."/>
            <person name="Johnson J."/>
            <person name="Kravitz S."/>
            <person name="Beeson K."/>
            <person name="Sutton G."/>
            <person name="Rogers Y.-H."/>
            <person name="Friedman R."/>
            <person name="Frazier M."/>
            <person name="Venter J.C."/>
        </authorList>
    </citation>
    <scope>NUCLEOTIDE SEQUENCE [LARGE SCALE GENOMIC DNA]</scope>
    <source>
        <strain evidence="12 13">PCC 7420</strain>
    </source>
</reference>
<keyword evidence="7" id="KW-0902">Two-component regulatory system</keyword>
<dbReference type="Gene3D" id="1.10.287.130">
    <property type="match status" value="1"/>
</dbReference>
<accession>B4W005</accession>
<dbReference type="HOGENOM" id="CLU_000445_89_3_3"/>
<evidence type="ECO:0000313" key="12">
    <source>
        <dbReference type="EMBL" id="EDX72467.1"/>
    </source>
</evidence>
<feature type="transmembrane region" description="Helical" evidence="9">
    <location>
        <begin position="20"/>
        <end position="38"/>
    </location>
</feature>
<dbReference type="SUPFAM" id="SSF47384">
    <property type="entry name" value="Homodimeric domain of signal transducing histidine kinase"/>
    <property type="match status" value="1"/>
</dbReference>
<dbReference type="FunFam" id="1.10.287.130:FF:000001">
    <property type="entry name" value="Two-component sensor histidine kinase"/>
    <property type="match status" value="1"/>
</dbReference>
<dbReference type="InterPro" id="IPR003594">
    <property type="entry name" value="HATPase_dom"/>
</dbReference>
<organism evidence="12 13">
    <name type="scientific">Coleofasciculus chthonoplastes PCC 7420</name>
    <dbReference type="NCBI Taxonomy" id="118168"/>
    <lineage>
        <taxon>Bacteria</taxon>
        <taxon>Bacillati</taxon>
        <taxon>Cyanobacteriota</taxon>
        <taxon>Cyanophyceae</taxon>
        <taxon>Coleofasciculales</taxon>
        <taxon>Coleofasciculaceae</taxon>
        <taxon>Coleofasciculus</taxon>
    </lineage>
</organism>
<dbReference type="InterPro" id="IPR004358">
    <property type="entry name" value="Sig_transdc_His_kin-like_C"/>
</dbReference>
<evidence type="ECO:0000259" key="11">
    <source>
        <dbReference type="PROSITE" id="PS50885"/>
    </source>
</evidence>
<dbReference type="eggNOG" id="COG5002">
    <property type="taxonomic scope" value="Bacteria"/>
</dbReference>
<evidence type="ECO:0000259" key="10">
    <source>
        <dbReference type="PROSITE" id="PS50109"/>
    </source>
</evidence>
<dbReference type="InterPro" id="IPR036097">
    <property type="entry name" value="HisK_dim/P_sf"/>
</dbReference>
<dbReference type="CDD" id="cd00082">
    <property type="entry name" value="HisKA"/>
    <property type="match status" value="1"/>
</dbReference>
<dbReference type="EMBL" id="DS989864">
    <property type="protein sequence ID" value="EDX72467.1"/>
    <property type="molecule type" value="Genomic_DNA"/>
</dbReference>
<dbReference type="PROSITE" id="PS50109">
    <property type="entry name" value="HIS_KIN"/>
    <property type="match status" value="1"/>
</dbReference>
<comment type="subcellular location">
    <subcellularLocation>
        <location evidence="2">Membrane</location>
    </subcellularLocation>
</comment>
<keyword evidence="5" id="KW-0808">Transferase</keyword>
<comment type="catalytic activity">
    <reaction evidence="1">
        <text>ATP + protein L-histidine = ADP + protein N-phospho-L-histidine.</text>
        <dbReference type="EC" id="2.7.13.3"/>
    </reaction>
</comment>
<evidence type="ECO:0000256" key="3">
    <source>
        <dbReference type="ARBA" id="ARBA00012438"/>
    </source>
</evidence>
<gene>
    <name evidence="12" type="ORF">MC7420_3539</name>
</gene>
<dbReference type="SUPFAM" id="SSF55874">
    <property type="entry name" value="ATPase domain of HSP90 chaperone/DNA topoisomerase II/histidine kinase"/>
    <property type="match status" value="1"/>
</dbReference>
<protein>
    <recommendedName>
        <fullName evidence="3">histidine kinase</fullName>
        <ecNumber evidence="3">2.7.13.3</ecNumber>
    </recommendedName>
</protein>
<evidence type="ECO:0000256" key="9">
    <source>
        <dbReference type="SAM" id="Phobius"/>
    </source>
</evidence>
<feature type="domain" description="HAMP" evidence="11">
    <location>
        <begin position="99"/>
        <end position="151"/>
    </location>
</feature>
<dbReference type="RefSeq" id="WP_006104443.1">
    <property type="nucleotide sequence ID" value="NZ_DS989864.1"/>
</dbReference>
<dbReference type="SMART" id="SM00304">
    <property type="entry name" value="HAMP"/>
    <property type="match status" value="1"/>
</dbReference>